<keyword evidence="4" id="KW-0547">Nucleotide-binding</keyword>
<feature type="transmembrane region" description="Helical" evidence="8">
    <location>
        <begin position="152"/>
        <end position="177"/>
    </location>
</feature>
<comment type="caution">
    <text evidence="10">The sequence shown here is derived from an EMBL/GenBank/DDBJ whole genome shotgun (WGS) entry which is preliminary data.</text>
</comment>
<evidence type="ECO:0000256" key="7">
    <source>
        <dbReference type="ARBA" id="ARBA00023136"/>
    </source>
</evidence>
<dbReference type="AlphaFoldDB" id="A0A9W6W2G2"/>
<keyword evidence="2" id="KW-1003">Cell membrane</keyword>
<evidence type="ECO:0000256" key="3">
    <source>
        <dbReference type="ARBA" id="ARBA00022692"/>
    </source>
</evidence>
<keyword evidence="6" id="KW-0051">Antiviral defense</keyword>
<keyword evidence="3 8" id="KW-0812">Transmembrane</keyword>
<evidence type="ECO:0000256" key="5">
    <source>
        <dbReference type="ARBA" id="ARBA00022989"/>
    </source>
</evidence>
<keyword evidence="11" id="KW-1185">Reference proteome</keyword>
<name>A0A9W6W2G2_9ACTN</name>
<reference evidence="10" key="1">
    <citation type="submission" date="2023-03" db="EMBL/GenBank/DDBJ databases">
        <title>Actinoallomurus iriomotensis NBRC 103684.</title>
        <authorList>
            <person name="Ichikawa N."/>
            <person name="Sato H."/>
            <person name="Tonouchi N."/>
        </authorList>
    </citation>
    <scope>NUCLEOTIDE SEQUENCE</scope>
    <source>
        <strain evidence="10">NBRC 103684</strain>
    </source>
</reference>
<gene>
    <name evidence="10" type="ORF">Airi02_063480</name>
</gene>
<feature type="transmembrane region" description="Helical" evidence="8">
    <location>
        <begin position="32"/>
        <end position="52"/>
    </location>
</feature>
<proteinExistence type="predicted"/>
<keyword evidence="7 8" id="KW-0472">Membrane</keyword>
<dbReference type="EMBL" id="BSTK01000010">
    <property type="protein sequence ID" value="GLY88419.1"/>
    <property type="molecule type" value="Genomic_DNA"/>
</dbReference>
<comment type="subcellular location">
    <subcellularLocation>
        <location evidence="1">Cell membrane</location>
    </subcellularLocation>
</comment>
<evidence type="ECO:0000256" key="4">
    <source>
        <dbReference type="ARBA" id="ARBA00022741"/>
    </source>
</evidence>
<keyword evidence="5 8" id="KW-1133">Transmembrane helix</keyword>
<dbReference type="InterPro" id="IPR043760">
    <property type="entry name" value="PycTM_dom"/>
</dbReference>
<evidence type="ECO:0000256" key="1">
    <source>
        <dbReference type="ARBA" id="ARBA00004236"/>
    </source>
</evidence>
<evidence type="ECO:0000313" key="11">
    <source>
        <dbReference type="Proteomes" id="UP001165074"/>
    </source>
</evidence>
<sequence>MLERSESDTDLEKHLDSIHWFMERGDKQRASLAARAGTLVSANTLIVAGVAAFSTYHKPSVETIVGLLIVLLFILVSTFSAIRVLLNVREFARFNEEGLPSTLTYNSKFTLDRAKSYQEFRELFMTQTLEERVDSALVELWRNLRIQQFRYSWLRIAITWFTLAMGASIALVAILVISR</sequence>
<evidence type="ECO:0000256" key="6">
    <source>
        <dbReference type="ARBA" id="ARBA00023118"/>
    </source>
</evidence>
<feature type="transmembrane region" description="Helical" evidence="8">
    <location>
        <begin position="64"/>
        <end position="86"/>
    </location>
</feature>
<accession>A0A9W6W2G2</accession>
<evidence type="ECO:0000313" key="10">
    <source>
        <dbReference type="EMBL" id="GLY88419.1"/>
    </source>
</evidence>
<evidence type="ECO:0000259" key="9">
    <source>
        <dbReference type="Pfam" id="PF18967"/>
    </source>
</evidence>
<evidence type="ECO:0000256" key="8">
    <source>
        <dbReference type="SAM" id="Phobius"/>
    </source>
</evidence>
<protein>
    <recommendedName>
        <fullName evidence="9">Pycsar effector protein domain-containing protein</fullName>
    </recommendedName>
</protein>
<dbReference type="Proteomes" id="UP001165074">
    <property type="component" value="Unassembled WGS sequence"/>
</dbReference>
<feature type="domain" description="Pycsar effector protein" evidence="9">
    <location>
        <begin position="34"/>
        <end position="176"/>
    </location>
</feature>
<dbReference type="RefSeq" id="WP_285578229.1">
    <property type="nucleotide sequence ID" value="NZ_BSTK01000010.1"/>
</dbReference>
<organism evidence="10 11">
    <name type="scientific">Actinoallomurus iriomotensis</name>
    <dbReference type="NCBI Taxonomy" id="478107"/>
    <lineage>
        <taxon>Bacteria</taxon>
        <taxon>Bacillati</taxon>
        <taxon>Actinomycetota</taxon>
        <taxon>Actinomycetes</taxon>
        <taxon>Streptosporangiales</taxon>
        <taxon>Thermomonosporaceae</taxon>
        <taxon>Actinoallomurus</taxon>
    </lineage>
</organism>
<evidence type="ECO:0000256" key="2">
    <source>
        <dbReference type="ARBA" id="ARBA00022475"/>
    </source>
</evidence>
<dbReference type="Pfam" id="PF18967">
    <property type="entry name" value="PycTM"/>
    <property type="match status" value="1"/>
</dbReference>